<name>A0A2T0RHI8_9ACTN</name>
<evidence type="ECO:0000313" key="1">
    <source>
        <dbReference type="EMBL" id="PRY20570.1"/>
    </source>
</evidence>
<keyword evidence="2" id="KW-1185">Reference proteome</keyword>
<dbReference type="RefSeq" id="WP_106130533.1">
    <property type="nucleotide sequence ID" value="NZ_PVZG01000023.1"/>
</dbReference>
<organism evidence="1 2">
    <name type="scientific">Pseudosporangium ferrugineum</name>
    <dbReference type="NCBI Taxonomy" id="439699"/>
    <lineage>
        <taxon>Bacteria</taxon>
        <taxon>Bacillati</taxon>
        <taxon>Actinomycetota</taxon>
        <taxon>Actinomycetes</taxon>
        <taxon>Micromonosporales</taxon>
        <taxon>Micromonosporaceae</taxon>
        <taxon>Pseudosporangium</taxon>
    </lineage>
</organism>
<accession>A0A2T0RHI8</accession>
<gene>
    <name evidence="1" type="ORF">CLV70_12338</name>
</gene>
<dbReference type="EMBL" id="PVZG01000023">
    <property type="protein sequence ID" value="PRY20570.1"/>
    <property type="molecule type" value="Genomic_DNA"/>
</dbReference>
<sequence>MSPAVLRRVALAAAILLVPSVVVGVVAARRSAPAGTAPQPSASRPEEPVTLTAALEPYQIVVFPGKLDPSAAPPADSCRSAMAAMRGLGGVPAIVGRLAVAFRAARTVQLSVDKVSIVTVRREHTPLSAVASCATPDGPAPWEPTFNEPFPFGTGELTYSTPVVRLADQSAPSVAPIVMDKPVGEGTFDLRAGTTATIPVYVLSAGGPTFRTGFQVEVDLTVNGRARHLVVTDAGAPFWFYEANFRQGDGPILQWISATKSWRTR</sequence>
<dbReference type="AlphaFoldDB" id="A0A2T0RHI8"/>
<protein>
    <submittedName>
        <fullName evidence="1">Uncharacterized protein</fullName>
    </submittedName>
</protein>
<proteinExistence type="predicted"/>
<reference evidence="1 2" key="1">
    <citation type="submission" date="2018-03" db="EMBL/GenBank/DDBJ databases">
        <title>Genomic Encyclopedia of Archaeal and Bacterial Type Strains, Phase II (KMG-II): from individual species to whole genera.</title>
        <authorList>
            <person name="Goeker M."/>
        </authorList>
    </citation>
    <scope>NUCLEOTIDE SEQUENCE [LARGE SCALE GENOMIC DNA]</scope>
    <source>
        <strain evidence="1 2">DSM 45348</strain>
    </source>
</reference>
<evidence type="ECO:0000313" key="2">
    <source>
        <dbReference type="Proteomes" id="UP000239209"/>
    </source>
</evidence>
<comment type="caution">
    <text evidence="1">The sequence shown here is derived from an EMBL/GenBank/DDBJ whole genome shotgun (WGS) entry which is preliminary data.</text>
</comment>
<dbReference type="Proteomes" id="UP000239209">
    <property type="component" value="Unassembled WGS sequence"/>
</dbReference>